<organism evidence="3">
    <name type="scientific">Chromera velia CCMP2878</name>
    <dbReference type="NCBI Taxonomy" id="1169474"/>
    <lineage>
        <taxon>Eukaryota</taxon>
        <taxon>Sar</taxon>
        <taxon>Alveolata</taxon>
        <taxon>Colpodellida</taxon>
        <taxon>Chromeraceae</taxon>
        <taxon>Chromera</taxon>
    </lineage>
</organism>
<protein>
    <submittedName>
        <fullName evidence="3">Uncharacterized protein</fullName>
    </submittedName>
</protein>
<feature type="compositionally biased region" description="Basic and acidic residues" evidence="1">
    <location>
        <begin position="31"/>
        <end position="42"/>
    </location>
</feature>
<dbReference type="VEuPathDB" id="CryptoDB:Cvel_16180"/>
<feature type="compositionally biased region" description="Basic and acidic residues" evidence="1">
    <location>
        <begin position="109"/>
        <end position="126"/>
    </location>
</feature>
<gene>
    <name evidence="3" type="ORF">Cvel_16180</name>
</gene>
<keyword evidence="2" id="KW-0732">Signal</keyword>
<reference evidence="3" key="1">
    <citation type="submission" date="2014-11" db="EMBL/GenBank/DDBJ databases">
        <authorList>
            <person name="Otto D Thomas"/>
            <person name="Naeem Raeece"/>
        </authorList>
    </citation>
    <scope>NUCLEOTIDE SEQUENCE</scope>
</reference>
<dbReference type="EMBL" id="CDMZ01000259">
    <property type="protein sequence ID" value="CEM10375.1"/>
    <property type="molecule type" value="Genomic_DNA"/>
</dbReference>
<feature type="compositionally biased region" description="Basic and acidic residues" evidence="1">
    <location>
        <begin position="63"/>
        <end position="75"/>
    </location>
</feature>
<dbReference type="AlphaFoldDB" id="A0A0G4FBJ9"/>
<feature type="compositionally biased region" description="Basic residues" evidence="1">
    <location>
        <begin position="85"/>
        <end position="108"/>
    </location>
</feature>
<feature type="compositionally biased region" description="Basic and acidic residues" evidence="1">
    <location>
        <begin position="361"/>
        <end position="371"/>
    </location>
</feature>
<feature type="region of interest" description="Disordered" evidence="1">
    <location>
        <begin position="20"/>
        <end position="133"/>
    </location>
</feature>
<name>A0A0G4FBJ9_9ALVE</name>
<proteinExistence type="predicted"/>
<evidence type="ECO:0000313" key="3">
    <source>
        <dbReference type="EMBL" id="CEM10375.1"/>
    </source>
</evidence>
<evidence type="ECO:0000256" key="1">
    <source>
        <dbReference type="SAM" id="MobiDB-lite"/>
    </source>
</evidence>
<feature type="region of interest" description="Disordered" evidence="1">
    <location>
        <begin position="308"/>
        <end position="397"/>
    </location>
</feature>
<feature type="compositionally biased region" description="Low complexity" evidence="1">
    <location>
        <begin position="382"/>
        <end position="397"/>
    </location>
</feature>
<evidence type="ECO:0000256" key="2">
    <source>
        <dbReference type="SAM" id="SignalP"/>
    </source>
</evidence>
<feature type="chain" id="PRO_5005189045" evidence="2">
    <location>
        <begin position="21"/>
        <end position="397"/>
    </location>
</feature>
<accession>A0A0G4FBJ9</accession>
<feature type="signal peptide" evidence="2">
    <location>
        <begin position="1"/>
        <end position="20"/>
    </location>
</feature>
<sequence>MKPLWLLLLFAGLTVVGTTGADVSSSGEESVDVKEKKGREEGGQQMMVEVGASGAVEQTGKGGGKEEGEKGKGHEVAAGQEAGKTKTKGKGKHKTKGKGKGKGKHKKGAQKEKGKEKEQEGEEGKQHIQAKQHVHLKDQIKNFKIAKTDKDLDHLVAKIGQYSGLDLSDEANDSIRTMIKSFDDMKMEDMLDIGGRNISKAQLLTKQALMSRAMGHSLVHKDKKTGKIFLNHIKFMEECSGYMTDVVFDDKKDNKSRDKAALAGIKGLGLKLSAEQEKKLSAMVNAEDAGDAVGDTCQKIFGWVSTRKENRRKHRRKEREEKEKGKKQAASKAAGGEGEKGASHHSPGAGAGGAPEGDDSFLQKKGTENSDKQALQGAGSHTAPPTAAVSSPTVATA</sequence>